<feature type="transmembrane region" description="Helical" evidence="1">
    <location>
        <begin position="13"/>
        <end position="34"/>
    </location>
</feature>
<keyword evidence="3" id="KW-1185">Reference proteome</keyword>
<accession>A0A5C5GFL1</accession>
<dbReference type="EMBL" id="VFFF01000001">
    <property type="protein sequence ID" value="TNY32994.1"/>
    <property type="molecule type" value="Genomic_DNA"/>
</dbReference>
<protein>
    <submittedName>
        <fullName evidence="2">Uncharacterized protein</fullName>
    </submittedName>
</protein>
<evidence type="ECO:0000256" key="1">
    <source>
        <dbReference type="SAM" id="Phobius"/>
    </source>
</evidence>
<reference evidence="2 3" key="1">
    <citation type="submission" date="2019-06" db="EMBL/GenBank/DDBJ databases">
        <title>Genome of new Rhodobacteraceae sp. SM1903.</title>
        <authorList>
            <person name="Ren X."/>
        </authorList>
    </citation>
    <scope>NUCLEOTIDE SEQUENCE [LARGE SCALE GENOMIC DNA]</scope>
    <source>
        <strain evidence="2 3">SM1903</strain>
    </source>
</reference>
<keyword evidence="1" id="KW-1133">Transmembrane helix</keyword>
<keyword evidence="1" id="KW-0812">Transmembrane</keyword>
<proteinExistence type="predicted"/>
<comment type="caution">
    <text evidence="2">The sequence shown here is derived from an EMBL/GenBank/DDBJ whole genome shotgun (WGS) entry which is preliminary data.</text>
</comment>
<evidence type="ECO:0000313" key="3">
    <source>
        <dbReference type="Proteomes" id="UP000314011"/>
    </source>
</evidence>
<dbReference type="Proteomes" id="UP000314011">
    <property type="component" value="Unassembled WGS sequence"/>
</dbReference>
<name>A0A5C5GFL1_9RHOB</name>
<sequence length="209" mass="23608">MQWISEYSSALNFFVNLGMLLAWVAYLHLFLVTYMRARRPRIIINRVSGSDLNGLCLLSNMSQEPVYAQNVYCTIHRASGDLSATITDREILQRSAEGDRPDGVTANGPLNRGEFMTLGSFRNLLDITAEQAEDYDGSGIPDDVERFQIMVVGAFGGDDLEVAAQREFRVDRSSDPWQVVPVSPQTRQISSRSERKRIRQMIKSELEQV</sequence>
<dbReference type="AlphaFoldDB" id="A0A5C5GFL1"/>
<dbReference type="RefSeq" id="WP_140193677.1">
    <property type="nucleotide sequence ID" value="NZ_CP065915.1"/>
</dbReference>
<evidence type="ECO:0000313" key="2">
    <source>
        <dbReference type="EMBL" id="TNY32994.1"/>
    </source>
</evidence>
<gene>
    <name evidence="2" type="ORF">FHY64_06880</name>
</gene>
<dbReference type="OrthoDB" id="7406133at2"/>
<keyword evidence="1" id="KW-0472">Membrane</keyword>
<organism evidence="2 3">
    <name type="scientific">Pelagovum pacificum</name>
    <dbReference type="NCBI Taxonomy" id="2588711"/>
    <lineage>
        <taxon>Bacteria</taxon>
        <taxon>Pseudomonadati</taxon>
        <taxon>Pseudomonadota</taxon>
        <taxon>Alphaproteobacteria</taxon>
        <taxon>Rhodobacterales</taxon>
        <taxon>Paracoccaceae</taxon>
        <taxon>Pelagovum</taxon>
    </lineage>
</organism>